<sequence length="148" mass="17110">TIATLLEPIAQVICLLSTASYLTMGNLHTTFPVILDLLDDALVDNNDNDILSKKQIIQKMHTKFLDYWIKLKKQYYLSVIFDPNLKLFSFATDDISNAQTNTSSSNFEVSNNPSRSYFKKHLKYTLTIENSEHERNIFDEYLFSAEED</sequence>
<keyword evidence="2" id="KW-1185">Reference proteome</keyword>
<dbReference type="Proteomes" id="UP000789901">
    <property type="component" value="Unassembled WGS sequence"/>
</dbReference>
<accession>A0ABN7X132</accession>
<proteinExistence type="predicted"/>
<feature type="non-terminal residue" evidence="1">
    <location>
        <position position="148"/>
    </location>
</feature>
<protein>
    <submittedName>
        <fullName evidence="1">33215_t:CDS:1</fullName>
    </submittedName>
</protein>
<evidence type="ECO:0000313" key="2">
    <source>
        <dbReference type="Proteomes" id="UP000789901"/>
    </source>
</evidence>
<name>A0ABN7X132_GIGMA</name>
<organism evidence="1 2">
    <name type="scientific">Gigaspora margarita</name>
    <dbReference type="NCBI Taxonomy" id="4874"/>
    <lineage>
        <taxon>Eukaryota</taxon>
        <taxon>Fungi</taxon>
        <taxon>Fungi incertae sedis</taxon>
        <taxon>Mucoromycota</taxon>
        <taxon>Glomeromycotina</taxon>
        <taxon>Glomeromycetes</taxon>
        <taxon>Diversisporales</taxon>
        <taxon>Gigasporaceae</taxon>
        <taxon>Gigaspora</taxon>
    </lineage>
</organism>
<gene>
    <name evidence="1" type="ORF">GMARGA_LOCUS37422</name>
</gene>
<reference evidence="1 2" key="1">
    <citation type="submission" date="2021-06" db="EMBL/GenBank/DDBJ databases">
        <authorList>
            <person name="Kallberg Y."/>
            <person name="Tangrot J."/>
            <person name="Rosling A."/>
        </authorList>
    </citation>
    <scope>NUCLEOTIDE SEQUENCE [LARGE SCALE GENOMIC DNA]</scope>
    <source>
        <strain evidence="1 2">120-4 pot B 10/14</strain>
    </source>
</reference>
<evidence type="ECO:0000313" key="1">
    <source>
        <dbReference type="EMBL" id="CAG8845035.1"/>
    </source>
</evidence>
<comment type="caution">
    <text evidence="1">The sequence shown here is derived from an EMBL/GenBank/DDBJ whole genome shotgun (WGS) entry which is preliminary data.</text>
</comment>
<dbReference type="EMBL" id="CAJVQB010077981">
    <property type="protein sequence ID" value="CAG8845035.1"/>
    <property type="molecule type" value="Genomic_DNA"/>
</dbReference>
<feature type="non-terminal residue" evidence="1">
    <location>
        <position position="1"/>
    </location>
</feature>